<evidence type="ECO:0000259" key="10">
    <source>
        <dbReference type="Pfam" id="PF13954"/>
    </source>
</evidence>
<evidence type="ECO:0000313" key="12">
    <source>
        <dbReference type="Proteomes" id="UP000019194"/>
    </source>
</evidence>
<evidence type="ECO:0000256" key="6">
    <source>
        <dbReference type="ARBA" id="ARBA00022729"/>
    </source>
</evidence>
<evidence type="ECO:0000256" key="8">
    <source>
        <dbReference type="ARBA" id="ARBA00023237"/>
    </source>
</evidence>
<comment type="similarity">
    <text evidence="2">Belongs to the fimbrial export usher family.</text>
</comment>
<feature type="domain" description="PapC N-terminal" evidence="10">
    <location>
        <begin position="31"/>
        <end position="172"/>
    </location>
</feature>
<dbReference type="PANTHER" id="PTHR30451">
    <property type="entry name" value="OUTER MEMBRANE USHER PROTEIN"/>
    <property type="match status" value="1"/>
</dbReference>
<feature type="chain" id="PRO_5028999257" evidence="9">
    <location>
        <begin position="27"/>
        <end position="214"/>
    </location>
</feature>
<dbReference type="InterPro" id="IPR037224">
    <property type="entry name" value="PapC_N_sf"/>
</dbReference>
<dbReference type="InterPro" id="IPR000015">
    <property type="entry name" value="Fimb_usher"/>
</dbReference>
<dbReference type="GO" id="GO:0009279">
    <property type="term" value="C:cell outer membrane"/>
    <property type="evidence" value="ECO:0007669"/>
    <property type="project" value="UniProtKB-SubCell"/>
</dbReference>
<protein>
    <submittedName>
        <fullName evidence="11">Outer membrane fimbrial usher porin</fullName>
    </submittedName>
</protein>
<evidence type="ECO:0000256" key="2">
    <source>
        <dbReference type="ARBA" id="ARBA00008064"/>
    </source>
</evidence>
<keyword evidence="5" id="KW-0812">Transmembrane</keyword>
<dbReference type="AlphaFoldDB" id="A0A7G2IUR3"/>
<evidence type="ECO:0000256" key="3">
    <source>
        <dbReference type="ARBA" id="ARBA00022448"/>
    </source>
</evidence>
<feature type="signal peptide" evidence="9">
    <location>
        <begin position="1"/>
        <end position="26"/>
    </location>
</feature>
<dbReference type="GO" id="GO:0015473">
    <property type="term" value="F:fimbrial usher porin activity"/>
    <property type="evidence" value="ECO:0007669"/>
    <property type="project" value="InterPro"/>
</dbReference>
<keyword evidence="7" id="KW-0472">Membrane</keyword>
<dbReference type="GO" id="GO:0009297">
    <property type="term" value="P:pilus assembly"/>
    <property type="evidence" value="ECO:0007669"/>
    <property type="project" value="InterPro"/>
</dbReference>
<proteinExistence type="inferred from homology"/>
<keyword evidence="4" id="KW-1029">Fimbrium biogenesis</keyword>
<keyword evidence="8" id="KW-0998">Cell outer membrane</keyword>
<evidence type="ECO:0000313" key="11">
    <source>
        <dbReference type="EMBL" id="CDL40770.1"/>
    </source>
</evidence>
<dbReference type="Pfam" id="PF13954">
    <property type="entry name" value="PapC_N"/>
    <property type="match status" value="1"/>
</dbReference>
<comment type="subcellular location">
    <subcellularLocation>
        <location evidence="1">Cell outer membrane</location>
        <topology evidence="1">Multi-pass membrane protein</topology>
    </subcellularLocation>
</comment>
<keyword evidence="3" id="KW-0813">Transport</keyword>
<dbReference type="EMBL" id="CBWP010000075">
    <property type="protein sequence ID" value="CDL40770.1"/>
    <property type="molecule type" value="Genomic_DNA"/>
</dbReference>
<name>A0A7G2IUR3_CITFR</name>
<sequence length="214" mass="23933">MITLKTDKKRLALFIALVCASSCVEADEAIEFNTDVLDASDRYNVDLQRFSEGNFVTPGEYLLDVRINSQEIPQQSIRYIVDPANPHKSMACLTPQQLELLALKEEALTYIHPISAACYDISRLPGVVLNNSAGVLDITVPQAWMKYTDPDWTPPERWDNGVAGLIFDYSVSGQATHYEQGGDRYRSLSGYGQTGFNLGAWRFSWPVSSQLRFG</sequence>
<comment type="caution">
    <text evidence="11">The sequence shown here is derived from an EMBL/GenBank/DDBJ whole genome shotgun (WGS) entry which is preliminary data.</text>
</comment>
<dbReference type="PANTHER" id="PTHR30451:SF21">
    <property type="entry name" value="FIMBRIAL USHER DOMAIN-CONTAINING PROTEIN YDET-RELATED"/>
    <property type="match status" value="1"/>
</dbReference>
<evidence type="ECO:0000256" key="5">
    <source>
        <dbReference type="ARBA" id="ARBA00022692"/>
    </source>
</evidence>
<accession>A0A7G2IUR3</accession>
<evidence type="ECO:0000256" key="1">
    <source>
        <dbReference type="ARBA" id="ARBA00004571"/>
    </source>
</evidence>
<dbReference type="SUPFAM" id="SSF141729">
    <property type="entry name" value="FimD N-terminal domain-like"/>
    <property type="match status" value="1"/>
</dbReference>
<dbReference type="Gene3D" id="3.10.20.410">
    <property type="match status" value="1"/>
</dbReference>
<evidence type="ECO:0000256" key="4">
    <source>
        <dbReference type="ARBA" id="ARBA00022558"/>
    </source>
</evidence>
<evidence type="ECO:0000256" key="9">
    <source>
        <dbReference type="SAM" id="SignalP"/>
    </source>
</evidence>
<organism evidence="11 12">
    <name type="scientific">Citrobacter freundii</name>
    <dbReference type="NCBI Taxonomy" id="546"/>
    <lineage>
        <taxon>Bacteria</taxon>
        <taxon>Pseudomonadati</taxon>
        <taxon>Pseudomonadota</taxon>
        <taxon>Gammaproteobacteria</taxon>
        <taxon>Enterobacterales</taxon>
        <taxon>Enterobacteriaceae</taxon>
        <taxon>Citrobacter</taxon>
        <taxon>Citrobacter freundii complex</taxon>
    </lineage>
</organism>
<dbReference type="InterPro" id="IPR025885">
    <property type="entry name" value="PapC_N"/>
</dbReference>
<keyword evidence="6 9" id="KW-0732">Signal</keyword>
<dbReference type="Proteomes" id="UP000019194">
    <property type="component" value="Unassembled WGS sequence"/>
</dbReference>
<reference evidence="11 12" key="1">
    <citation type="submission" date="2013-10" db="EMBL/GenBank/DDBJ databases">
        <title>Antibiotic resistance diversity of beta-lactamase producers in the General Hospital Vienna.</title>
        <authorList>
            <person name="Barisic I."/>
            <person name="Mitteregger D."/>
            <person name="Hirschl A.M."/>
            <person name="Noehammer C."/>
            <person name="Wiesinger-Mayr H."/>
        </authorList>
    </citation>
    <scope>NUCLEOTIDE SEQUENCE [LARGE SCALE GENOMIC DNA]</scope>
    <source>
        <strain evidence="11 12">ISC11</strain>
    </source>
</reference>
<evidence type="ECO:0000256" key="7">
    <source>
        <dbReference type="ARBA" id="ARBA00023136"/>
    </source>
</evidence>